<dbReference type="AlphaFoldDB" id="A0A2S4KXM7"/>
<protein>
    <submittedName>
        <fullName evidence="1">Uncharacterized protein</fullName>
    </submittedName>
</protein>
<comment type="caution">
    <text evidence="1">The sequence shown here is derived from an EMBL/GenBank/DDBJ whole genome shotgun (WGS) entry which is preliminary data.</text>
</comment>
<evidence type="ECO:0000313" key="2">
    <source>
        <dbReference type="Proteomes" id="UP000237481"/>
    </source>
</evidence>
<organism evidence="1 2">
    <name type="scientific">Tolypocladium paradoxum</name>
    <dbReference type="NCBI Taxonomy" id="94208"/>
    <lineage>
        <taxon>Eukaryota</taxon>
        <taxon>Fungi</taxon>
        <taxon>Dikarya</taxon>
        <taxon>Ascomycota</taxon>
        <taxon>Pezizomycotina</taxon>
        <taxon>Sordariomycetes</taxon>
        <taxon>Hypocreomycetidae</taxon>
        <taxon>Hypocreales</taxon>
        <taxon>Ophiocordycipitaceae</taxon>
        <taxon>Tolypocladium</taxon>
    </lineage>
</organism>
<dbReference type="OrthoDB" id="5386330at2759"/>
<keyword evidence="2" id="KW-1185">Reference proteome</keyword>
<name>A0A2S4KXM7_9HYPO</name>
<sequence>MSRPSFSLTRAARASSIDVVGTTTAPLVEAHRAGRQLELIPLLLTLYGNGLDTCFPCPARPASRYHSGQLPAVEAGWINDNFSSQNWAAEIKIATQNDGAGDTGPARKAWGSSGPLPSRVSSWDWQRLASIYQAAVAIYCISSLLGYEDPGNSELQIMHGLQRDLRRCKPDERRVVQLSASASATCCRGSRGSAAKAGHLAIKLTRPMRPLFESELAWISSTLGIASLLVGRHFLQGRWQRPASWHDEKGQTWGGLFDLPYIFAV</sequence>
<evidence type="ECO:0000313" key="1">
    <source>
        <dbReference type="EMBL" id="POR34931.1"/>
    </source>
</evidence>
<reference evidence="1 2" key="1">
    <citation type="submission" date="2018-01" db="EMBL/GenBank/DDBJ databases">
        <title>Harnessing the power of phylogenomics to disentangle the directionality and signatures of interkingdom host jumping in the parasitic fungal genus Tolypocladium.</title>
        <authorList>
            <person name="Quandt C.A."/>
            <person name="Patterson W."/>
            <person name="Spatafora J.W."/>
        </authorList>
    </citation>
    <scope>NUCLEOTIDE SEQUENCE [LARGE SCALE GENOMIC DNA]</scope>
    <source>
        <strain evidence="1 2">NRBC 100945</strain>
    </source>
</reference>
<proteinExistence type="predicted"/>
<accession>A0A2S4KXM7</accession>
<gene>
    <name evidence="1" type="ORF">TPAR_04870</name>
</gene>
<dbReference type="Proteomes" id="UP000237481">
    <property type="component" value="Unassembled WGS sequence"/>
</dbReference>
<dbReference type="EMBL" id="PKSG01000479">
    <property type="protein sequence ID" value="POR34931.1"/>
    <property type="molecule type" value="Genomic_DNA"/>
</dbReference>